<feature type="region of interest" description="Disordered" evidence="1">
    <location>
        <begin position="1"/>
        <end position="33"/>
    </location>
</feature>
<name>A0AAV1ZS54_9ARAC</name>
<comment type="caution">
    <text evidence="2">The sequence shown here is derived from an EMBL/GenBank/DDBJ whole genome shotgun (WGS) entry which is preliminary data.</text>
</comment>
<protein>
    <submittedName>
        <fullName evidence="2">Uncharacterized protein</fullName>
    </submittedName>
</protein>
<accession>A0AAV1ZS54</accession>
<reference evidence="2 3" key="1">
    <citation type="submission" date="2024-04" db="EMBL/GenBank/DDBJ databases">
        <authorList>
            <person name="Rising A."/>
            <person name="Reimegard J."/>
            <person name="Sonavane S."/>
            <person name="Akerstrom W."/>
            <person name="Nylinder S."/>
            <person name="Hedman E."/>
            <person name="Kallberg Y."/>
        </authorList>
    </citation>
    <scope>NUCLEOTIDE SEQUENCE [LARGE SCALE GENOMIC DNA]</scope>
</reference>
<evidence type="ECO:0000256" key="1">
    <source>
        <dbReference type="SAM" id="MobiDB-lite"/>
    </source>
</evidence>
<evidence type="ECO:0000313" key="3">
    <source>
        <dbReference type="Proteomes" id="UP001497382"/>
    </source>
</evidence>
<proteinExistence type="predicted"/>
<gene>
    <name evidence="2" type="ORF">LARSCL_LOCUS7566</name>
</gene>
<evidence type="ECO:0000313" key="2">
    <source>
        <dbReference type="EMBL" id="CAL1274627.1"/>
    </source>
</evidence>
<sequence length="183" mass="20915">MEQESAQMAMENVETQTESEVESDSLGTPTDTKDDKWRFAYDVVKAVIQGSKGITLSDSEHPPHQSFLFTAEHNDDVLDFLQLNEKDLKKLVGESTKERESWNYYDDNYLHCKRKILEEYKPKHYTEKEFVRLCAGIAFIAIGGQSIEQNLNVVTNAVNELHSWIKEVLVPGGTLKDSTWAEN</sequence>
<dbReference type="AlphaFoldDB" id="A0AAV1ZS54"/>
<dbReference type="EMBL" id="CAXIEN010000078">
    <property type="protein sequence ID" value="CAL1274627.1"/>
    <property type="molecule type" value="Genomic_DNA"/>
</dbReference>
<dbReference type="Proteomes" id="UP001497382">
    <property type="component" value="Unassembled WGS sequence"/>
</dbReference>
<keyword evidence="3" id="KW-1185">Reference proteome</keyword>
<organism evidence="2 3">
    <name type="scientific">Larinioides sclopetarius</name>
    <dbReference type="NCBI Taxonomy" id="280406"/>
    <lineage>
        <taxon>Eukaryota</taxon>
        <taxon>Metazoa</taxon>
        <taxon>Ecdysozoa</taxon>
        <taxon>Arthropoda</taxon>
        <taxon>Chelicerata</taxon>
        <taxon>Arachnida</taxon>
        <taxon>Araneae</taxon>
        <taxon>Araneomorphae</taxon>
        <taxon>Entelegynae</taxon>
        <taxon>Araneoidea</taxon>
        <taxon>Araneidae</taxon>
        <taxon>Larinioides</taxon>
    </lineage>
</organism>